<dbReference type="Proteomes" id="UP000007796">
    <property type="component" value="Unassembled WGS sequence"/>
</dbReference>
<evidence type="ECO:0000313" key="2">
    <source>
        <dbReference type="Proteomes" id="UP000007796"/>
    </source>
</evidence>
<dbReference type="STRING" id="655863.F0XLQ2"/>
<proteinExistence type="predicted"/>
<accession>F0XLQ2</accession>
<dbReference type="eggNOG" id="ENOG502SI13">
    <property type="taxonomic scope" value="Eukaryota"/>
</dbReference>
<reference evidence="1 2" key="1">
    <citation type="journal article" date="2011" name="Proc. Natl. Acad. Sci. U.S.A.">
        <title>Genome and transcriptome analyses of the mountain pine beetle-fungal symbiont Grosmannia clavigera, a lodgepole pine pathogen.</title>
        <authorList>
            <person name="DiGuistini S."/>
            <person name="Wang Y."/>
            <person name="Liao N.Y."/>
            <person name="Taylor G."/>
            <person name="Tanguay P."/>
            <person name="Feau N."/>
            <person name="Henrissat B."/>
            <person name="Chan S.K."/>
            <person name="Hesse-Orce U."/>
            <person name="Alamouti S.M."/>
            <person name="Tsui C.K.M."/>
            <person name="Docking R.T."/>
            <person name="Levasseur A."/>
            <person name="Haridas S."/>
            <person name="Robertson G."/>
            <person name="Birol I."/>
            <person name="Holt R.A."/>
            <person name="Marra M.A."/>
            <person name="Hamelin R.C."/>
            <person name="Hirst M."/>
            <person name="Jones S.J.M."/>
            <person name="Bohlmann J."/>
            <person name="Breuil C."/>
        </authorList>
    </citation>
    <scope>NUCLEOTIDE SEQUENCE [LARGE SCALE GENOMIC DNA]</scope>
    <source>
        <strain evidence="2">kw1407 / UAMH 11150</strain>
    </source>
</reference>
<dbReference type="SUPFAM" id="SSF57903">
    <property type="entry name" value="FYVE/PHD zinc finger"/>
    <property type="match status" value="1"/>
</dbReference>
<dbReference type="AlphaFoldDB" id="F0XLQ2"/>
<dbReference type="RefSeq" id="XP_014170919.1">
    <property type="nucleotide sequence ID" value="XM_014315444.1"/>
</dbReference>
<dbReference type="GeneID" id="25979805"/>
<gene>
    <name evidence="1" type="ORF">CMQ_6379</name>
</gene>
<protein>
    <submittedName>
        <fullName evidence="1">Uncharacterized protein</fullName>
    </submittedName>
</protein>
<keyword evidence="2" id="KW-1185">Reference proteome</keyword>
<dbReference type="OrthoDB" id="5288318at2759"/>
<name>F0XLQ2_GROCL</name>
<dbReference type="InParanoid" id="F0XLQ2"/>
<evidence type="ECO:0000313" key="1">
    <source>
        <dbReference type="EMBL" id="EFX01437.1"/>
    </source>
</evidence>
<organism evidence="2">
    <name type="scientific">Grosmannia clavigera (strain kw1407 / UAMH 11150)</name>
    <name type="common">Blue stain fungus</name>
    <name type="synonym">Graphiocladiella clavigera</name>
    <dbReference type="NCBI Taxonomy" id="655863"/>
    <lineage>
        <taxon>Eukaryota</taxon>
        <taxon>Fungi</taxon>
        <taxon>Dikarya</taxon>
        <taxon>Ascomycota</taxon>
        <taxon>Pezizomycotina</taxon>
        <taxon>Sordariomycetes</taxon>
        <taxon>Sordariomycetidae</taxon>
        <taxon>Ophiostomatales</taxon>
        <taxon>Ophiostomataceae</taxon>
        <taxon>Leptographium</taxon>
    </lineage>
</organism>
<dbReference type="InterPro" id="IPR011011">
    <property type="entry name" value="Znf_FYVE_PHD"/>
</dbReference>
<sequence length="455" mass="49167">MALFVDLDDDDVDPSQHLAGGKVLWSTNSQPLETDKTPAIPANVEEAREPVVTEAPNWNSMTEALGCYPRRTAISIAATIASFIDQNTLDSLARSCRQVRAALLQFRRPLLASTLRCTNDGMTVDGEETMRYRARAGNWYYMEDTSRTSHGKVGQCARDMVSECRRCGTVVCRNCAIKPPAAPVLRERHRRLCTGCSKAPLMSLAKPPVAAGTPLQSDLMRRAICNCATEGVWLCQPCGRSIRSDDSEYMAIWKWRAQYGDVIGGLGTGVGDGDRGVICGRNSECCRAKERAQEIDCDAEDARDAEYLGLASSFGSTAGSSTGSLSSLASAASAIPTSPWTVPIAPATQAAATVGSPLYSPEVAAALVNRRTPSPAHGPGYARHEIEGIGGVVKRTRVKMVRVGACVHDWEDELTRGVILEREKTGKARSWCGWCWRPIPSTKDVQTEGQGSPTR</sequence>
<dbReference type="EMBL" id="GL629794">
    <property type="protein sequence ID" value="EFX01437.1"/>
    <property type="molecule type" value="Genomic_DNA"/>
</dbReference>
<dbReference type="HOGENOM" id="CLU_031053_0_0_1"/>